<gene>
    <name evidence="1" type="ORF">WMSIL1_LOCUS8340</name>
</gene>
<sequence>MNPRKSFFLNSFQTLKEQYQRCLHKIQAKYSKRLHSFLSDIPLYAHKLRFPGLMSISILLDLSEESPLISYSQWPLVYLVKSVITNATICQSWFIKSHCVR</sequence>
<dbReference type="EMBL" id="CABIJS010000322">
    <property type="protein sequence ID" value="VUZ49026.1"/>
    <property type="molecule type" value="Genomic_DNA"/>
</dbReference>
<protein>
    <submittedName>
        <fullName evidence="1">Uncharacterized protein</fullName>
    </submittedName>
</protein>
<proteinExistence type="predicted"/>
<name>A0A564YPA1_HYMDI</name>
<evidence type="ECO:0000313" key="2">
    <source>
        <dbReference type="Proteomes" id="UP000321570"/>
    </source>
</evidence>
<keyword evidence="2" id="KW-1185">Reference proteome</keyword>
<reference evidence="1 2" key="1">
    <citation type="submission" date="2019-07" db="EMBL/GenBank/DDBJ databases">
        <authorList>
            <person name="Jastrzebski P J."/>
            <person name="Paukszto L."/>
            <person name="Jastrzebski P J."/>
        </authorList>
    </citation>
    <scope>NUCLEOTIDE SEQUENCE [LARGE SCALE GENOMIC DNA]</scope>
    <source>
        <strain evidence="1 2">WMS-il1</strain>
    </source>
</reference>
<organism evidence="1 2">
    <name type="scientific">Hymenolepis diminuta</name>
    <name type="common">Rat tapeworm</name>
    <dbReference type="NCBI Taxonomy" id="6216"/>
    <lineage>
        <taxon>Eukaryota</taxon>
        <taxon>Metazoa</taxon>
        <taxon>Spiralia</taxon>
        <taxon>Lophotrochozoa</taxon>
        <taxon>Platyhelminthes</taxon>
        <taxon>Cestoda</taxon>
        <taxon>Eucestoda</taxon>
        <taxon>Cyclophyllidea</taxon>
        <taxon>Hymenolepididae</taxon>
        <taxon>Hymenolepis</taxon>
    </lineage>
</organism>
<accession>A0A564YPA1</accession>
<evidence type="ECO:0000313" key="1">
    <source>
        <dbReference type="EMBL" id="VUZ49026.1"/>
    </source>
</evidence>
<dbReference type="AlphaFoldDB" id="A0A564YPA1"/>
<dbReference type="Proteomes" id="UP000321570">
    <property type="component" value="Unassembled WGS sequence"/>
</dbReference>